<name>A0ACC0BZ03_CATRO</name>
<gene>
    <name evidence="1" type="ORF">M9H77_08815</name>
</gene>
<keyword evidence="2" id="KW-1185">Reference proteome</keyword>
<organism evidence="1 2">
    <name type="scientific">Catharanthus roseus</name>
    <name type="common">Madagascar periwinkle</name>
    <name type="synonym">Vinca rosea</name>
    <dbReference type="NCBI Taxonomy" id="4058"/>
    <lineage>
        <taxon>Eukaryota</taxon>
        <taxon>Viridiplantae</taxon>
        <taxon>Streptophyta</taxon>
        <taxon>Embryophyta</taxon>
        <taxon>Tracheophyta</taxon>
        <taxon>Spermatophyta</taxon>
        <taxon>Magnoliopsida</taxon>
        <taxon>eudicotyledons</taxon>
        <taxon>Gunneridae</taxon>
        <taxon>Pentapetalae</taxon>
        <taxon>asterids</taxon>
        <taxon>lamiids</taxon>
        <taxon>Gentianales</taxon>
        <taxon>Apocynaceae</taxon>
        <taxon>Rauvolfioideae</taxon>
        <taxon>Vinceae</taxon>
        <taxon>Catharanthinae</taxon>
        <taxon>Catharanthus</taxon>
    </lineage>
</organism>
<reference evidence="2" key="1">
    <citation type="journal article" date="2023" name="Nat. Plants">
        <title>Single-cell RNA sequencing provides a high-resolution roadmap for understanding the multicellular compartmentation of specialized metabolism.</title>
        <authorList>
            <person name="Sun S."/>
            <person name="Shen X."/>
            <person name="Li Y."/>
            <person name="Li Y."/>
            <person name="Wang S."/>
            <person name="Li R."/>
            <person name="Zhang H."/>
            <person name="Shen G."/>
            <person name="Guo B."/>
            <person name="Wei J."/>
            <person name="Xu J."/>
            <person name="St-Pierre B."/>
            <person name="Chen S."/>
            <person name="Sun C."/>
        </authorList>
    </citation>
    <scope>NUCLEOTIDE SEQUENCE [LARGE SCALE GENOMIC DNA]</scope>
</reference>
<proteinExistence type="predicted"/>
<dbReference type="Proteomes" id="UP001060085">
    <property type="component" value="Linkage Group LG02"/>
</dbReference>
<evidence type="ECO:0000313" key="2">
    <source>
        <dbReference type="Proteomes" id="UP001060085"/>
    </source>
</evidence>
<protein>
    <submittedName>
        <fullName evidence="1">Uncharacterized protein</fullName>
    </submittedName>
</protein>
<accession>A0ACC0BZ03</accession>
<sequence length="159" mass="16758">MGLGSIRRGGRRHKRTSYRGVVARGLISTLAGLEGEDGRGLRTIKTVCPIASTEGIVGRYTIRPVLGKANYQELKANAECLHVETGSPILTEEQLMCEVVGGSNKGHIHGFGSQSTAVTAERRGGSSNSMCSVLSCGVQLDSLTTLFPPFPPPDSDATS</sequence>
<comment type="caution">
    <text evidence="1">The sequence shown here is derived from an EMBL/GenBank/DDBJ whole genome shotgun (WGS) entry which is preliminary data.</text>
</comment>
<dbReference type="EMBL" id="CM044702">
    <property type="protein sequence ID" value="KAI5677865.1"/>
    <property type="molecule type" value="Genomic_DNA"/>
</dbReference>
<evidence type="ECO:0000313" key="1">
    <source>
        <dbReference type="EMBL" id="KAI5677865.1"/>
    </source>
</evidence>